<dbReference type="EMBL" id="MU001935">
    <property type="protein sequence ID" value="KAF2793271.1"/>
    <property type="molecule type" value="Genomic_DNA"/>
</dbReference>
<reference evidence="1" key="1">
    <citation type="journal article" date="2020" name="Stud. Mycol.">
        <title>101 Dothideomycetes genomes: a test case for predicting lifestyles and emergence of pathogens.</title>
        <authorList>
            <person name="Haridas S."/>
            <person name="Albert R."/>
            <person name="Binder M."/>
            <person name="Bloem J."/>
            <person name="Labutti K."/>
            <person name="Salamov A."/>
            <person name="Andreopoulos B."/>
            <person name="Baker S."/>
            <person name="Barry K."/>
            <person name="Bills G."/>
            <person name="Bluhm B."/>
            <person name="Cannon C."/>
            <person name="Castanera R."/>
            <person name="Culley D."/>
            <person name="Daum C."/>
            <person name="Ezra D."/>
            <person name="Gonzalez J."/>
            <person name="Henrissat B."/>
            <person name="Kuo A."/>
            <person name="Liang C."/>
            <person name="Lipzen A."/>
            <person name="Lutzoni F."/>
            <person name="Magnuson J."/>
            <person name="Mondo S."/>
            <person name="Nolan M."/>
            <person name="Ohm R."/>
            <person name="Pangilinan J."/>
            <person name="Park H.-J."/>
            <person name="Ramirez L."/>
            <person name="Alfaro M."/>
            <person name="Sun H."/>
            <person name="Tritt A."/>
            <person name="Yoshinaga Y."/>
            <person name="Zwiers L.-H."/>
            <person name="Turgeon B."/>
            <person name="Goodwin S."/>
            <person name="Spatafora J."/>
            <person name="Crous P."/>
            <person name="Grigoriev I."/>
        </authorList>
    </citation>
    <scope>NUCLEOTIDE SEQUENCE</scope>
    <source>
        <strain evidence="1">CBS 109.77</strain>
    </source>
</reference>
<proteinExistence type="predicted"/>
<accession>A0A6A6XAI3</accession>
<keyword evidence="2" id="KW-1185">Reference proteome</keyword>
<sequence length="176" mass="20076">MERLSSNARTIPYRSLVHELLQRATFQHDHPHHHRHHSSVTCVMTHQSVLCAVSSCCKPRACILHTPRIEASLILHVTGTSTADPSRCSCQWLHTVQAPRTPKDTQGHHLTRVDYAAVLRLHSQLVGDRNPGAWLSKKAPEFHNACTPKISQPWYTLKTPHPFSFFDLHPARDRPW</sequence>
<organism evidence="1 2">
    <name type="scientific">Melanomma pulvis-pyrius CBS 109.77</name>
    <dbReference type="NCBI Taxonomy" id="1314802"/>
    <lineage>
        <taxon>Eukaryota</taxon>
        <taxon>Fungi</taxon>
        <taxon>Dikarya</taxon>
        <taxon>Ascomycota</taxon>
        <taxon>Pezizomycotina</taxon>
        <taxon>Dothideomycetes</taxon>
        <taxon>Pleosporomycetidae</taxon>
        <taxon>Pleosporales</taxon>
        <taxon>Melanommataceae</taxon>
        <taxon>Melanomma</taxon>
    </lineage>
</organism>
<name>A0A6A6XAI3_9PLEO</name>
<protein>
    <submittedName>
        <fullName evidence="1">Uncharacterized protein</fullName>
    </submittedName>
</protein>
<dbReference type="AlphaFoldDB" id="A0A6A6XAI3"/>
<dbReference type="Proteomes" id="UP000799757">
    <property type="component" value="Unassembled WGS sequence"/>
</dbReference>
<evidence type="ECO:0000313" key="2">
    <source>
        <dbReference type="Proteomes" id="UP000799757"/>
    </source>
</evidence>
<gene>
    <name evidence="1" type="ORF">K505DRAFT_417909</name>
</gene>
<evidence type="ECO:0000313" key="1">
    <source>
        <dbReference type="EMBL" id="KAF2793271.1"/>
    </source>
</evidence>